<dbReference type="RefSeq" id="WP_161821885.1">
    <property type="nucleotide sequence ID" value="NZ_LSRS01000003.1"/>
</dbReference>
<reference evidence="1" key="1">
    <citation type="submission" date="2016-02" db="EMBL/GenBank/DDBJ databases">
        <title>Draft Genome Sequence of Sporotomaculum syntrophicum Strain FB, a Syntrophic Benzoate Degrader.</title>
        <authorList>
            <person name="Nobu M.K."/>
            <person name="Narihiro T."/>
            <person name="Qiu Y.-L."/>
            <person name="Ohashi A."/>
            <person name="Liu W.-T."/>
            <person name="Yuji S."/>
        </authorList>
    </citation>
    <scope>NUCLEOTIDE SEQUENCE</scope>
    <source>
        <strain evidence="1">FB</strain>
    </source>
</reference>
<keyword evidence="2" id="KW-1185">Reference proteome</keyword>
<organism evidence="1 2">
    <name type="scientific">Sporotomaculum syntrophicum</name>
    <dbReference type="NCBI Taxonomy" id="182264"/>
    <lineage>
        <taxon>Bacteria</taxon>
        <taxon>Bacillati</taxon>
        <taxon>Bacillota</taxon>
        <taxon>Clostridia</taxon>
        <taxon>Eubacteriales</taxon>
        <taxon>Desulfallaceae</taxon>
        <taxon>Sporotomaculum</taxon>
    </lineage>
</organism>
<dbReference type="EMBL" id="LSRS01000003">
    <property type="protein sequence ID" value="KAF1085419.1"/>
    <property type="molecule type" value="Genomic_DNA"/>
</dbReference>
<dbReference type="Proteomes" id="UP000798488">
    <property type="component" value="Unassembled WGS sequence"/>
</dbReference>
<evidence type="ECO:0000313" key="2">
    <source>
        <dbReference type="Proteomes" id="UP000798488"/>
    </source>
</evidence>
<dbReference type="OrthoDB" id="9859586at2"/>
<sequence length="69" mass="7952">MNDSDKWNLIIRNAEQFWIIKEEGTSQYVVMKKPVGLFGNGQPIKHYQAANNEEAIEKGLIIAKENNLY</sequence>
<accession>A0A9D2WQ71</accession>
<evidence type="ECO:0000313" key="1">
    <source>
        <dbReference type="EMBL" id="KAF1085419.1"/>
    </source>
</evidence>
<gene>
    <name evidence="1" type="ORF">SPSYN_01558</name>
</gene>
<proteinExistence type="predicted"/>
<dbReference type="AlphaFoldDB" id="A0A9D2WQ71"/>
<name>A0A9D2WQ71_9FIRM</name>
<comment type="caution">
    <text evidence="1">The sequence shown here is derived from an EMBL/GenBank/DDBJ whole genome shotgun (WGS) entry which is preliminary data.</text>
</comment>
<protein>
    <submittedName>
        <fullName evidence="1">Uncharacterized protein</fullName>
    </submittedName>
</protein>